<evidence type="ECO:0000313" key="2">
    <source>
        <dbReference type="EMBL" id="SVA97089.1"/>
    </source>
</evidence>
<gene>
    <name evidence="2" type="ORF">METZ01_LOCUS149943</name>
</gene>
<dbReference type="PANTHER" id="PTHR42834:SF1">
    <property type="entry name" value="ENDONUCLEASE_EXONUCLEASE_PHOSPHATASE FAMILY PROTEIN (AFU_ORTHOLOGUE AFUA_3G09210)"/>
    <property type="match status" value="1"/>
</dbReference>
<dbReference type="Gene3D" id="2.60.40.10">
    <property type="entry name" value="Immunoglobulins"/>
    <property type="match status" value="1"/>
</dbReference>
<protein>
    <recommendedName>
        <fullName evidence="1">LTD domain-containing protein</fullName>
    </recommendedName>
</protein>
<organism evidence="2">
    <name type="scientific">marine metagenome</name>
    <dbReference type="NCBI Taxonomy" id="408172"/>
    <lineage>
        <taxon>unclassified sequences</taxon>
        <taxon>metagenomes</taxon>
        <taxon>ecological metagenomes</taxon>
    </lineage>
</organism>
<dbReference type="SUPFAM" id="SSF49299">
    <property type="entry name" value="PKD domain"/>
    <property type="match status" value="1"/>
</dbReference>
<dbReference type="EMBL" id="UINC01024099">
    <property type="protein sequence ID" value="SVA97089.1"/>
    <property type="molecule type" value="Genomic_DNA"/>
</dbReference>
<sequence length="429" mass="45043">MKNYVLPSLLLFSSLFAQELFFSEYIEGSSSNKALEIYNPTSATVDLSGYEIWRIANGGDWSEGQDNSVDLADPLGDGSNYSILAGDVFVVCNSSIAEDYSGECDILGTTATYYNGDDAVGLAHNGVLIDAIGEEGDDPGSGWAVAGIENATGEHTLVRKSSVTQGNTDWESSAGTDVCDSEWSVYDQNTFDYLGFHDVGSGNVAPVANAGIDQTASPGGVVQLDGSGSYDPECAEISYSWEGPGDVVLDDPGSASPSFTAPGYSETTLLSFTLTVTDDQGSTDSDATVVTVVVDEGLTIAEARAMELGEMVTVQGVVTTPNFQSSHTEYVIQDATAGLVVFGYGVTDVDLEVGDEISVTGTTEEYNGKFEVAITGSQDITVLGTADLPEPQVITVAQLTTDGEAYESELITIQYAVLYSGDWPDQGSS</sequence>
<dbReference type="CDD" id="cd00146">
    <property type="entry name" value="PKD"/>
    <property type="match status" value="1"/>
</dbReference>
<proteinExistence type="predicted"/>
<dbReference type="Pfam" id="PF00932">
    <property type="entry name" value="LTD"/>
    <property type="match status" value="1"/>
</dbReference>
<dbReference type="InterPro" id="IPR035986">
    <property type="entry name" value="PKD_dom_sf"/>
</dbReference>
<evidence type="ECO:0000259" key="1">
    <source>
        <dbReference type="PROSITE" id="PS51841"/>
    </source>
</evidence>
<dbReference type="PROSITE" id="PS51841">
    <property type="entry name" value="LTD"/>
    <property type="match status" value="1"/>
</dbReference>
<dbReference type="AlphaFoldDB" id="A0A382A6U0"/>
<accession>A0A382A6U0</accession>
<dbReference type="InterPro" id="IPR013783">
    <property type="entry name" value="Ig-like_fold"/>
</dbReference>
<dbReference type="Pfam" id="PF22352">
    <property type="entry name" value="K319L-like_PKD"/>
    <property type="match status" value="1"/>
</dbReference>
<feature type="non-terminal residue" evidence="2">
    <location>
        <position position="429"/>
    </location>
</feature>
<name>A0A382A6U0_9ZZZZ</name>
<feature type="domain" description="LTD" evidence="1">
    <location>
        <begin position="13"/>
        <end position="159"/>
    </location>
</feature>
<dbReference type="PANTHER" id="PTHR42834">
    <property type="entry name" value="ENDONUCLEASE/EXONUCLEASE/PHOSPHATASE FAMILY PROTEIN (AFU_ORTHOLOGUE AFUA_3G09210)"/>
    <property type="match status" value="1"/>
</dbReference>
<reference evidence="2" key="1">
    <citation type="submission" date="2018-05" db="EMBL/GenBank/DDBJ databases">
        <authorList>
            <person name="Lanie J.A."/>
            <person name="Ng W.-L."/>
            <person name="Kazmierczak K.M."/>
            <person name="Andrzejewski T.M."/>
            <person name="Davidsen T.M."/>
            <person name="Wayne K.J."/>
            <person name="Tettelin H."/>
            <person name="Glass J.I."/>
            <person name="Rusch D."/>
            <person name="Podicherti R."/>
            <person name="Tsui H.-C.T."/>
            <person name="Winkler M.E."/>
        </authorList>
    </citation>
    <scope>NUCLEOTIDE SEQUENCE</scope>
</reference>
<dbReference type="InterPro" id="IPR001322">
    <property type="entry name" value="Lamin_tail_dom"/>
</dbReference>